<name>A0AAE0WUD6_9PEZI</name>
<dbReference type="Gene3D" id="3.20.20.80">
    <property type="entry name" value="Glycosidases"/>
    <property type="match status" value="1"/>
</dbReference>
<gene>
    <name evidence="7" type="primary">GAS4</name>
    <name evidence="7" type="ORF">LTR78_002102</name>
</gene>
<dbReference type="GO" id="GO:0042124">
    <property type="term" value="F:1,3-beta-glucanosyltransferase activity"/>
    <property type="evidence" value="ECO:0007669"/>
    <property type="project" value="TreeGrafter"/>
</dbReference>
<dbReference type="AlphaFoldDB" id="A0AAE0WUD6"/>
<dbReference type="PANTHER" id="PTHR31468">
    <property type="entry name" value="1,3-BETA-GLUCANOSYLTRANSFERASE GAS1"/>
    <property type="match status" value="1"/>
</dbReference>
<evidence type="ECO:0000256" key="2">
    <source>
        <dbReference type="ARBA" id="ARBA00007528"/>
    </source>
</evidence>
<feature type="compositionally biased region" description="Polar residues" evidence="6">
    <location>
        <begin position="427"/>
        <end position="441"/>
    </location>
</feature>
<comment type="subcellular location">
    <subcellularLocation>
        <location evidence="1 5">Cell membrane</location>
        <topology evidence="1 5">Lipid-anchor</topology>
        <topology evidence="1 5">GPI-anchor</topology>
    </subcellularLocation>
</comment>
<dbReference type="EMBL" id="JAUTXT010000005">
    <property type="protein sequence ID" value="KAK3678007.1"/>
    <property type="molecule type" value="Genomic_DNA"/>
</dbReference>
<evidence type="ECO:0000313" key="8">
    <source>
        <dbReference type="Proteomes" id="UP001274830"/>
    </source>
</evidence>
<dbReference type="InterPro" id="IPR004886">
    <property type="entry name" value="Glucanosyltransferase"/>
</dbReference>
<feature type="chain" id="PRO_5041767369" description="1,3-beta-glucanosyltransferase" evidence="5">
    <location>
        <begin position="21"/>
        <end position="497"/>
    </location>
</feature>
<keyword evidence="5" id="KW-0449">Lipoprotein</keyword>
<feature type="region of interest" description="Disordered" evidence="6">
    <location>
        <begin position="427"/>
        <end position="471"/>
    </location>
</feature>
<dbReference type="RefSeq" id="XP_064698145.1">
    <property type="nucleotide sequence ID" value="XM_064834281.1"/>
</dbReference>
<comment type="function">
    <text evidence="5">Splits internally a 1,3-beta-glucan molecule and transfers the newly generated reducing end (the donor) to the non-reducing end of another 1,3-beta-glucan molecule (the acceptor) forming a 1,3-beta linkage, resulting in the elongation of 1,3-beta-glucan chains in the cell wall.</text>
</comment>
<keyword evidence="4" id="KW-0325">Glycoprotein</keyword>
<evidence type="ECO:0000256" key="4">
    <source>
        <dbReference type="ARBA" id="ARBA00023180"/>
    </source>
</evidence>
<dbReference type="GO" id="GO:0071970">
    <property type="term" value="P:fungal-type cell wall (1-&gt;3)-beta-D-glucan biosynthetic process"/>
    <property type="evidence" value="ECO:0007669"/>
    <property type="project" value="TreeGrafter"/>
</dbReference>
<reference evidence="7" key="1">
    <citation type="submission" date="2023-07" db="EMBL/GenBank/DDBJ databases">
        <title>Black Yeasts Isolated from many extreme environments.</title>
        <authorList>
            <person name="Coleine C."/>
            <person name="Stajich J.E."/>
            <person name="Selbmann L."/>
        </authorList>
    </citation>
    <scope>NUCLEOTIDE SEQUENCE</scope>
    <source>
        <strain evidence="7">CCFEE 5485</strain>
    </source>
</reference>
<dbReference type="GO" id="GO:0098552">
    <property type="term" value="C:side of membrane"/>
    <property type="evidence" value="ECO:0007669"/>
    <property type="project" value="UniProtKB-KW"/>
</dbReference>
<dbReference type="Pfam" id="PF03198">
    <property type="entry name" value="Glyco_hydro_72"/>
    <property type="match status" value="1"/>
</dbReference>
<organism evidence="7 8">
    <name type="scientific">Recurvomyces mirabilis</name>
    <dbReference type="NCBI Taxonomy" id="574656"/>
    <lineage>
        <taxon>Eukaryota</taxon>
        <taxon>Fungi</taxon>
        <taxon>Dikarya</taxon>
        <taxon>Ascomycota</taxon>
        <taxon>Pezizomycotina</taxon>
        <taxon>Dothideomycetes</taxon>
        <taxon>Dothideomycetidae</taxon>
        <taxon>Mycosphaerellales</taxon>
        <taxon>Teratosphaeriaceae</taxon>
        <taxon>Recurvomyces</taxon>
    </lineage>
</organism>
<dbReference type="Proteomes" id="UP001274830">
    <property type="component" value="Unassembled WGS sequence"/>
</dbReference>
<dbReference type="InterPro" id="IPR017853">
    <property type="entry name" value="GH"/>
</dbReference>
<dbReference type="GO" id="GO:0005886">
    <property type="term" value="C:plasma membrane"/>
    <property type="evidence" value="ECO:0007669"/>
    <property type="project" value="UniProtKB-SubCell"/>
</dbReference>
<evidence type="ECO:0000256" key="6">
    <source>
        <dbReference type="SAM" id="MobiDB-lite"/>
    </source>
</evidence>
<keyword evidence="5" id="KW-0808">Transferase</keyword>
<evidence type="ECO:0000256" key="3">
    <source>
        <dbReference type="ARBA" id="ARBA00022729"/>
    </source>
</evidence>
<evidence type="ECO:0000313" key="7">
    <source>
        <dbReference type="EMBL" id="KAK3678007.1"/>
    </source>
</evidence>
<keyword evidence="8" id="KW-1185">Reference proteome</keyword>
<proteinExistence type="inferred from homology"/>
<comment type="similarity">
    <text evidence="2 5">Belongs to the glycosyl hydrolase 72 family.</text>
</comment>
<evidence type="ECO:0000256" key="5">
    <source>
        <dbReference type="RuleBase" id="RU361209"/>
    </source>
</evidence>
<sequence length="497" mass="51933">MASVTSILRACAALVSVVLAVNPVVVKEQEFIDSVTNQRFMIIGVDYQPGGEGAYGTGNGDPLSNGTLCLRDAALMQDLGINTIRSYNVDPTLNHDECVSIFNEVGIYMIIDVNSPLSGQSIDRSNPSGSYSTSYLQHIFTVVEAFKSYPNVLGFFAGNEVINDVPTGGANPPYIRAVQRDLKNYIAAHSKRQIPVGYSAADVRDVLEDTWAYLQCDNSNGSGTDISRSDFFGLNSYSWCGDQSSFTVSGYDQLVAIFSNTTVPVFFSEYGCNKPTPRAFDEVLSIYGPQMTTLSGGLVYEWTQGTDDFGLVQTYGNGSLQLLGDYDTLMSQYTKLNITLLESRNSTATSLTPPKCNANLISGDGFSTDFNIPQPPSGAQQLISAGVSSAPTGSIVSVTQTSVQLPVYATNGGEISGLKIQAVSTANHPGQASGLSTGNVPSATASGSGASSRPSGTGSSTGSAASATTSSGAYRGDAQMGGGAFAAAAMGVVAFAL</sequence>
<feature type="compositionally biased region" description="Low complexity" evidence="6">
    <location>
        <begin position="442"/>
        <end position="471"/>
    </location>
</feature>
<accession>A0AAE0WUD6</accession>
<dbReference type="PANTHER" id="PTHR31468:SF4">
    <property type="entry name" value="1,3-BETA-GLUCANOSYLTRANSFERASE GAS3-RELATED"/>
    <property type="match status" value="1"/>
</dbReference>
<keyword evidence="5" id="KW-0472">Membrane</keyword>
<protein>
    <recommendedName>
        <fullName evidence="5">1,3-beta-glucanosyltransferase</fullName>
        <ecNumber evidence="5">2.4.1.-</ecNumber>
    </recommendedName>
</protein>
<dbReference type="EC" id="2.4.1.-" evidence="5"/>
<dbReference type="SUPFAM" id="SSF51445">
    <property type="entry name" value="(Trans)glycosidases"/>
    <property type="match status" value="1"/>
</dbReference>
<dbReference type="GeneID" id="89958810"/>
<feature type="signal peptide" evidence="5">
    <location>
        <begin position="1"/>
        <end position="20"/>
    </location>
</feature>
<dbReference type="GO" id="GO:0031505">
    <property type="term" value="P:fungal-type cell wall organization"/>
    <property type="evidence" value="ECO:0007669"/>
    <property type="project" value="TreeGrafter"/>
</dbReference>
<keyword evidence="5" id="KW-0336">GPI-anchor</keyword>
<evidence type="ECO:0000256" key="1">
    <source>
        <dbReference type="ARBA" id="ARBA00004609"/>
    </source>
</evidence>
<comment type="caution">
    <text evidence="7">The sequence shown here is derived from an EMBL/GenBank/DDBJ whole genome shotgun (WGS) entry which is preliminary data.</text>
</comment>
<keyword evidence="3 5" id="KW-0732">Signal</keyword>